<proteinExistence type="predicted"/>
<dbReference type="Proteomes" id="UP000684084">
    <property type="component" value="Unassembled WGS sequence"/>
</dbReference>
<dbReference type="EMBL" id="CAGKOT010000016">
    <property type="protein sequence ID" value="CAB5361777.1"/>
    <property type="molecule type" value="Genomic_DNA"/>
</dbReference>
<gene>
    <name evidence="1" type="ORF">CHRIB12_LOCUS8849</name>
</gene>
<evidence type="ECO:0000313" key="2">
    <source>
        <dbReference type="Proteomes" id="UP000684084"/>
    </source>
</evidence>
<comment type="caution">
    <text evidence="1">The sequence shown here is derived from an EMBL/GenBank/DDBJ whole genome shotgun (WGS) entry which is preliminary data.</text>
</comment>
<evidence type="ECO:0000313" key="1">
    <source>
        <dbReference type="EMBL" id="CAB5361777.1"/>
    </source>
</evidence>
<sequence>MDICYCDRTSDWPVFVCLLLRAKFGAKENEDKVSQKICPTERPCLLLFFHFSLCEPAAASPEQSIILLVVSTVSVSLALKTPVRRLSLWSSLRPSIIACRSDIEVNG</sequence>
<reference evidence="1" key="1">
    <citation type="submission" date="2020-05" db="EMBL/GenBank/DDBJ databases">
        <authorList>
            <person name="Rincon C."/>
            <person name="Sanders R I."/>
            <person name="Robbins C."/>
            <person name="Chaturvedi A."/>
        </authorList>
    </citation>
    <scope>NUCLEOTIDE SEQUENCE</scope>
    <source>
        <strain evidence="1">CHB12</strain>
    </source>
</reference>
<accession>A0A915Z5G0</accession>
<organism evidence="1 2">
    <name type="scientific">Rhizophagus irregularis</name>
    <dbReference type="NCBI Taxonomy" id="588596"/>
    <lineage>
        <taxon>Eukaryota</taxon>
        <taxon>Fungi</taxon>
        <taxon>Fungi incertae sedis</taxon>
        <taxon>Mucoromycota</taxon>
        <taxon>Glomeromycotina</taxon>
        <taxon>Glomeromycetes</taxon>
        <taxon>Glomerales</taxon>
        <taxon>Glomeraceae</taxon>
        <taxon>Rhizophagus</taxon>
    </lineage>
</organism>
<name>A0A915Z5G0_9GLOM</name>
<protein>
    <submittedName>
        <fullName evidence="1">Uncharacterized protein</fullName>
    </submittedName>
</protein>
<dbReference type="AlphaFoldDB" id="A0A915Z5G0"/>